<dbReference type="InterPro" id="IPR008271">
    <property type="entry name" value="Ser/Thr_kinase_AS"/>
</dbReference>
<dbReference type="InterPro" id="IPR051681">
    <property type="entry name" value="Ser/Thr_Kinases-Pseudokinases"/>
</dbReference>
<evidence type="ECO:0000256" key="2">
    <source>
        <dbReference type="ARBA" id="ARBA00022679"/>
    </source>
</evidence>
<evidence type="ECO:0000256" key="3">
    <source>
        <dbReference type="ARBA" id="ARBA00022741"/>
    </source>
</evidence>
<dbReference type="Proteomes" id="UP001205105">
    <property type="component" value="Unassembled WGS sequence"/>
</dbReference>
<organism evidence="10 11">
    <name type="scientific">Chlorella ohadii</name>
    <dbReference type="NCBI Taxonomy" id="2649997"/>
    <lineage>
        <taxon>Eukaryota</taxon>
        <taxon>Viridiplantae</taxon>
        <taxon>Chlorophyta</taxon>
        <taxon>core chlorophytes</taxon>
        <taxon>Trebouxiophyceae</taxon>
        <taxon>Chlorellales</taxon>
        <taxon>Chlorellaceae</taxon>
        <taxon>Chlorella clade</taxon>
        <taxon>Chlorella</taxon>
    </lineage>
</organism>
<dbReference type="Gene3D" id="1.10.510.10">
    <property type="entry name" value="Transferase(Phosphotransferase) domain 1"/>
    <property type="match status" value="1"/>
</dbReference>
<keyword evidence="3 7" id="KW-0547">Nucleotide-binding</keyword>
<evidence type="ECO:0000313" key="11">
    <source>
        <dbReference type="Proteomes" id="UP001205105"/>
    </source>
</evidence>
<name>A0AAD5DSI4_9CHLO</name>
<dbReference type="Gene3D" id="3.40.50.1010">
    <property type="entry name" value="5'-nuclease"/>
    <property type="match status" value="1"/>
</dbReference>
<dbReference type="InterPro" id="IPR002716">
    <property type="entry name" value="PIN_dom"/>
</dbReference>
<feature type="compositionally biased region" description="Low complexity" evidence="8">
    <location>
        <begin position="89"/>
        <end position="100"/>
    </location>
</feature>
<keyword evidence="1" id="KW-0723">Serine/threonine-protein kinase</keyword>
<feature type="binding site" evidence="7">
    <location>
        <position position="1061"/>
    </location>
    <ligand>
        <name>ATP</name>
        <dbReference type="ChEBI" id="CHEBI:30616"/>
    </ligand>
</feature>
<evidence type="ECO:0000256" key="6">
    <source>
        <dbReference type="PROSITE-ProRule" id="PRU00235"/>
    </source>
</evidence>
<dbReference type="SUPFAM" id="SSF50985">
    <property type="entry name" value="RCC1/BLIP-II"/>
    <property type="match status" value="1"/>
</dbReference>
<keyword evidence="5 7" id="KW-0067">ATP-binding</keyword>
<dbReference type="InterPro" id="IPR009091">
    <property type="entry name" value="RCC1/BLIP-II"/>
</dbReference>
<feature type="region of interest" description="Disordered" evidence="8">
    <location>
        <begin position="362"/>
        <end position="434"/>
    </location>
</feature>
<reference evidence="10" key="1">
    <citation type="submission" date="2020-11" db="EMBL/GenBank/DDBJ databases">
        <title>Chlorella ohadii genome sequencing and assembly.</title>
        <authorList>
            <person name="Murik O."/>
            <person name="Treves H."/>
            <person name="Kedem I."/>
            <person name="Shotland Y."/>
            <person name="Kaplan A."/>
        </authorList>
    </citation>
    <scope>NUCLEOTIDE SEQUENCE</scope>
    <source>
        <strain evidence="10">1</strain>
    </source>
</reference>
<dbReference type="InterPro" id="IPR000408">
    <property type="entry name" value="Reg_chr_condens"/>
</dbReference>
<feature type="domain" description="Protein kinase" evidence="9">
    <location>
        <begin position="1034"/>
        <end position="1313"/>
    </location>
</feature>
<dbReference type="SUPFAM" id="SSF56112">
    <property type="entry name" value="Protein kinase-like (PK-like)"/>
    <property type="match status" value="1"/>
</dbReference>
<accession>A0AAD5DSI4</accession>
<dbReference type="PANTHER" id="PTHR44329">
    <property type="entry name" value="SERINE/THREONINE-PROTEIN KINASE TNNI3K-RELATED"/>
    <property type="match status" value="1"/>
</dbReference>
<feature type="compositionally biased region" description="Basic residues" evidence="8">
    <location>
        <begin position="163"/>
        <end position="173"/>
    </location>
</feature>
<feature type="compositionally biased region" description="Low complexity" evidence="8">
    <location>
        <begin position="42"/>
        <end position="53"/>
    </location>
</feature>
<dbReference type="Pfam" id="PF00415">
    <property type="entry name" value="RCC1"/>
    <property type="match status" value="1"/>
</dbReference>
<dbReference type="EMBL" id="JADXDR010000060">
    <property type="protein sequence ID" value="KAI7841688.1"/>
    <property type="molecule type" value="Genomic_DNA"/>
</dbReference>
<dbReference type="InterPro" id="IPR029060">
    <property type="entry name" value="PIN-like_dom_sf"/>
</dbReference>
<dbReference type="SMART" id="SM00670">
    <property type="entry name" value="PINc"/>
    <property type="match status" value="1"/>
</dbReference>
<evidence type="ECO:0000259" key="9">
    <source>
        <dbReference type="PROSITE" id="PS50011"/>
    </source>
</evidence>
<dbReference type="Pfam" id="PF07714">
    <property type="entry name" value="PK_Tyr_Ser-Thr"/>
    <property type="match status" value="1"/>
</dbReference>
<evidence type="ECO:0000313" key="10">
    <source>
        <dbReference type="EMBL" id="KAI7841688.1"/>
    </source>
</evidence>
<dbReference type="InterPro" id="IPR017441">
    <property type="entry name" value="Protein_kinase_ATP_BS"/>
</dbReference>
<feature type="compositionally biased region" description="Low complexity" evidence="8">
    <location>
        <begin position="152"/>
        <end position="162"/>
    </location>
</feature>
<dbReference type="PROSITE" id="PS00107">
    <property type="entry name" value="PROTEIN_KINASE_ATP"/>
    <property type="match status" value="1"/>
</dbReference>
<dbReference type="GO" id="GO:0005524">
    <property type="term" value="F:ATP binding"/>
    <property type="evidence" value="ECO:0007669"/>
    <property type="project" value="UniProtKB-UniRule"/>
</dbReference>
<keyword evidence="2" id="KW-0808">Transferase</keyword>
<sequence>MAKKRAQRKAPPPAPAAAQGGVAKRKMAARQQAGQQKRRQQQAEGAQAAAPATAGGGKAALGAQAQTAAKAPPTKKQRKAQAWRKRLVQRLQQQRAAKAATARKKPAAAKPPVPRRPASGARKPGTASGQAVQQQQQPAGARKKAGNRKQQPKQQPAAATPASKRKQLGKRKQQTAAAGTKPPAAAAAPGKRKREQLEAGTHYFCLDTNVLLQQAQLGVRAAWLAIAASPDSPVQLLVPLKVLQELKHTANNWRHKARFAAQGALALLGAAMPCHARCRVQREDEVFRRHPLPLVNQRGDDAVLDCLQHFAALGAQVTLVTLDQAFRQRAVELGLHCLEPQRLLAAVRGALGAVPAASASADIGSSAANGSSSGLSSSRSIESGDASSDSGAAASSDSATTTSSSSAGGTSGSATSSDSGTSGRSSSGSGSATESCTEDEAAFGCIGRVVRCAPGAAAAGTPRLAKLLGPQLAAAETCPLGGACDTVYRLPGSASARGATEARSMTIKLASRSVLAALLAAHLVLHCVAGADAPASNAYIWGAIFPDETSVTYKPVPVPGDLPLVAGEVQMATNWACGLAANGSAWCIGTTYSAVPEVVNGSATYSQLATSKWSGYVCGIRADDQTLECWGSQTAAEDEQSPEAANFMLVSSPTPTAVMPDYKFTSIALGIRHICGVEAGTERVLSNAWGQLGRGDVSTNLTETMEPAYIDVPADVKFESVGACNVHTVAVARSGEIYCFGENVVGQCGNPDVQDPIVAKPTVIPGSTRFTQVSVGGKHICAVDVDSELWCWGDNSSGELGCNKDCPTVVNVTDADGYSLKASFEPVKVEVGQQRWNQVSAAIYYTCATTVEGAAYCWGKGYLGDATLGRGTNTVPTEAVNYLTPYAVAGGHNFSSVAGGYSSVIGVLAGDPAAAPAPGTAPADQSVALLALVLAAIVYRRRRKQRLPAGPEKAGSSKGPSTESEECAVSLHHHSSGAAPIEDELLSHIHSVLTSRGPLSSWAVSLPLQRGSSSGSSLPLPAGMQDWEVQWGQIDMQRFLGRGSWGRVYQAKWSNMTVAAKVLVDVQRDFQLELPEPIMQQLYKEAVLMSKIRHLNVVSFLGICCVPPCILTEYCSKGSLYDIIAEASQSAEAAAALTWPRRITILLDSAAGLGYLHSRAILHRDIKSPNVLVDDQWRGKLADFNLSTILNQQTSSTPLATNPTWLAPELLEGHPASVQSDIYALGLIMAELLNWQLPFTEERRAGATPFRIASLIRRGARPAVPLPGCLPGPHQLDEGSLQAYCELMRECWANDPADRPSLEEVIERLQQLLNDLPQ</sequence>
<evidence type="ECO:0000256" key="4">
    <source>
        <dbReference type="ARBA" id="ARBA00022777"/>
    </source>
</evidence>
<comment type="caution">
    <text evidence="10">The sequence shown here is derived from an EMBL/GenBank/DDBJ whole genome shotgun (WGS) entry which is preliminary data.</text>
</comment>
<feature type="compositionally biased region" description="Basic residues" evidence="8">
    <location>
        <begin position="73"/>
        <end position="88"/>
    </location>
</feature>
<keyword evidence="11" id="KW-1185">Reference proteome</keyword>
<feature type="region of interest" description="Disordered" evidence="8">
    <location>
        <begin position="946"/>
        <end position="973"/>
    </location>
</feature>
<dbReference type="PROSITE" id="PS50011">
    <property type="entry name" value="PROTEIN_KINASE_DOM"/>
    <property type="match status" value="1"/>
</dbReference>
<keyword evidence="4" id="KW-0418">Kinase</keyword>
<feature type="compositionally biased region" description="Low complexity" evidence="8">
    <location>
        <begin position="60"/>
        <end position="72"/>
    </location>
</feature>
<feature type="compositionally biased region" description="Basic residues" evidence="8">
    <location>
        <begin position="141"/>
        <end position="151"/>
    </location>
</feature>
<feature type="compositionally biased region" description="Low complexity" evidence="8">
    <location>
        <begin position="125"/>
        <end position="140"/>
    </location>
</feature>
<dbReference type="PANTHER" id="PTHR44329:SF289">
    <property type="entry name" value="SERINE_THREONINE-PROTEIN KINASE VIK"/>
    <property type="match status" value="1"/>
</dbReference>
<proteinExistence type="predicted"/>
<dbReference type="SMART" id="SM00220">
    <property type="entry name" value="S_TKc"/>
    <property type="match status" value="1"/>
</dbReference>
<dbReference type="Gene3D" id="2.130.10.30">
    <property type="entry name" value="Regulator of chromosome condensation 1/beta-lactamase-inhibitor protein II"/>
    <property type="match status" value="2"/>
</dbReference>
<dbReference type="GO" id="GO:0004674">
    <property type="term" value="F:protein serine/threonine kinase activity"/>
    <property type="evidence" value="ECO:0007669"/>
    <property type="project" value="UniProtKB-KW"/>
</dbReference>
<feature type="repeat" description="RCC1" evidence="6">
    <location>
        <begin position="735"/>
        <end position="786"/>
    </location>
</feature>
<dbReference type="InterPro" id="IPR000719">
    <property type="entry name" value="Prot_kinase_dom"/>
</dbReference>
<evidence type="ECO:0000256" key="5">
    <source>
        <dbReference type="ARBA" id="ARBA00022840"/>
    </source>
</evidence>
<evidence type="ECO:0000256" key="1">
    <source>
        <dbReference type="ARBA" id="ARBA00022527"/>
    </source>
</evidence>
<dbReference type="PROSITE" id="PS50012">
    <property type="entry name" value="RCC1_3"/>
    <property type="match status" value="1"/>
</dbReference>
<dbReference type="PROSITE" id="PS00108">
    <property type="entry name" value="PROTEIN_KINASE_ST"/>
    <property type="match status" value="1"/>
</dbReference>
<gene>
    <name evidence="10" type="ORF">COHA_004555</name>
</gene>
<dbReference type="SUPFAM" id="SSF88723">
    <property type="entry name" value="PIN domain-like"/>
    <property type="match status" value="1"/>
</dbReference>
<dbReference type="Pfam" id="PF13638">
    <property type="entry name" value="PIN_4"/>
    <property type="match status" value="1"/>
</dbReference>
<dbReference type="InterPro" id="IPR011009">
    <property type="entry name" value="Kinase-like_dom_sf"/>
</dbReference>
<dbReference type="InterPro" id="IPR001245">
    <property type="entry name" value="Ser-Thr/Tyr_kinase_cat_dom"/>
</dbReference>
<dbReference type="Gene3D" id="3.30.200.20">
    <property type="entry name" value="Phosphorylase Kinase, domain 1"/>
    <property type="match status" value="1"/>
</dbReference>
<protein>
    <recommendedName>
        <fullName evidence="9">Protein kinase domain-containing protein</fullName>
    </recommendedName>
</protein>
<feature type="region of interest" description="Disordered" evidence="8">
    <location>
        <begin position="1"/>
        <end position="194"/>
    </location>
</feature>
<evidence type="ECO:0000256" key="7">
    <source>
        <dbReference type="PROSITE-ProRule" id="PRU10141"/>
    </source>
</evidence>
<evidence type="ECO:0000256" key="8">
    <source>
        <dbReference type="SAM" id="MobiDB-lite"/>
    </source>
</evidence>
<feature type="compositionally biased region" description="Low complexity" evidence="8">
    <location>
        <begin position="175"/>
        <end position="189"/>
    </location>
</feature>